<evidence type="ECO:0000313" key="11">
    <source>
        <dbReference type="Proteomes" id="UP000760480"/>
    </source>
</evidence>
<evidence type="ECO:0000313" key="10">
    <source>
        <dbReference type="EMBL" id="NMQ19512.1"/>
    </source>
</evidence>
<feature type="domain" description="RlmI-like PUA" evidence="9">
    <location>
        <begin position="60"/>
        <end position="126"/>
    </location>
</feature>
<dbReference type="Gene3D" id="2.30.130.10">
    <property type="entry name" value="PUA domain"/>
    <property type="match status" value="1"/>
</dbReference>
<keyword evidence="6" id="KW-0949">S-adenosyl-L-methionine</keyword>
<accession>A0ABX1TJE3</accession>
<dbReference type="InterPro" id="IPR041532">
    <property type="entry name" value="RlmI-like_PUA"/>
</dbReference>
<evidence type="ECO:0000256" key="1">
    <source>
        <dbReference type="ARBA" id="ARBA00004496"/>
    </source>
</evidence>
<evidence type="ECO:0000259" key="9">
    <source>
        <dbReference type="Pfam" id="PF17785"/>
    </source>
</evidence>
<dbReference type="Gene3D" id="3.30.750.80">
    <property type="entry name" value="RNA methyltransferase domain (HRMD) like"/>
    <property type="match status" value="1"/>
</dbReference>
<keyword evidence="3" id="KW-0698">rRNA processing</keyword>
<dbReference type="InterPro" id="IPR019614">
    <property type="entry name" value="SAM-dep_methyl-trfase"/>
</dbReference>
<evidence type="ECO:0000259" key="8">
    <source>
        <dbReference type="Pfam" id="PF10672"/>
    </source>
</evidence>
<dbReference type="InterPro" id="IPR036974">
    <property type="entry name" value="PUA_sf"/>
</dbReference>
<evidence type="ECO:0000256" key="3">
    <source>
        <dbReference type="ARBA" id="ARBA00022552"/>
    </source>
</evidence>
<evidence type="ECO:0000256" key="6">
    <source>
        <dbReference type="ARBA" id="ARBA00022691"/>
    </source>
</evidence>
<dbReference type="CDD" id="cd02440">
    <property type="entry name" value="AdoMet_MTases"/>
    <property type="match status" value="1"/>
</dbReference>
<evidence type="ECO:0000256" key="7">
    <source>
        <dbReference type="ARBA" id="ARBA00038091"/>
    </source>
</evidence>
<dbReference type="Proteomes" id="UP000760480">
    <property type="component" value="Unassembled WGS sequence"/>
</dbReference>
<evidence type="ECO:0000256" key="5">
    <source>
        <dbReference type="ARBA" id="ARBA00022679"/>
    </source>
</evidence>
<dbReference type="SUPFAM" id="SSF53335">
    <property type="entry name" value="S-adenosyl-L-methionine-dependent methyltransferases"/>
    <property type="match status" value="1"/>
</dbReference>
<keyword evidence="5" id="KW-0808">Transferase</keyword>
<evidence type="ECO:0000256" key="2">
    <source>
        <dbReference type="ARBA" id="ARBA00022490"/>
    </source>
</evidence>
<feature type="domain" description="S-adenosylmethionine-dependent methyltransferase" evidence="8">
    <location>
        <begin position="235"/>
        <end position="406"/>
    </location>
</feature>
<dbReference type="SUPFAM" id="SSF88697">
    <property type="entry name" value="PUA domain-like"/>
    <property type="match status" value="1"/>
</dbReference>
<organism evidence="10 11">
    <name type="scientific">Candidatus Competibacter phosphatis</name>
    <dbReference type="NCBI Taxonomy" id="221280"/>
    <lineage>
        <taxon>Bacteria</taxon>
        <taxon>Pseudomonadati</taxon>
        <taxon>Pseudomonadota</taxon>
        <taxon>Gammaproteobacteria</taxon>
        <taxon>Candidatus Competibacteraceae</taxon>
        <taxon>Candidatus Competibacter</taxon>
    </lineage>
</organism>
<dbReference type="PANTHER" id="PTHR42873:SF1">
    <property type="entry name" value="S-ADENOSYLMETHIONINE-DEPENDENT METHYLTRANSFERASE DOMAIN-CONTAINING PROTEIN"/>
    <property type="match status" value="1"/>
</dbReference>
<dbReference type="InterPro" id="IPR015947">
    <property type="entry name" value="PUA-like_sf"/>
</dbReference>
<gene>
    <name evidence="10" type="ORF">E4P82_10090</name>
</gene>
<protein>
    <submittedName>
        <fullName evidence="10">Class I SAM-dependent rRNA methyltransferase</fullName>
    </submittedName>
</protein>
<dbReference type="Gene3D" id="3.40.50.150">
    <property type="entry name" value="Vaccinia Virus protein VP39"/>
    <property type="match status" value="1"/>
</dbReference>
<dbReference type="CDD" id="cd11572">
    <property type="entry name" value="RlmI_M_like"/>
    <property type="match status" value="1"/>
</dbReference>
<sequence>MGVAWRDWRRRAGLFPALRGHHLLARRSVGLNILFAHSAIACLSAHVHIPPFPPAEFAPLRLRKDEDRRLRAGHLWVYSNEIDTGVTPLRNFEPGQPVAIQASNGKTLGTGYINPHALLCARLISRDLEHPFSASLLVHRFNVALSLRERLYDRPFYRLIYGEGDGLPGLVVDRYGDFCVAQLTTAGMEQLKDAILAALQKVLNPTAILWRNDSRVRELEGLERYVADAFDTIPDTVTVEEDGLRFQVSPRTGQKTGWFYDQRDNRARLDRYVADRRVLDVFSYVGAWGVRAAVRGAREVLCVDSSTTALEQAMVNATLNGIGDRVRTEQGDAFEVLKSLREARERFDVVIVDPPAFIKRRKDFKEGALAYRRLNEMAMQVLERDGLLVSCSCSQLFSRDVLVHTLLQGSRHLDRNLLMLEQGRQGPDHPVLPAIPETDYLKAIFARVLPA</sequence>
<dbReference type="PANTHER" id="PTHR42873">
    <property type="entry name" value="RIBOSOMAL RNA LARGE SUBUNIT METHYLTRANSFERASE"/>
    <property type="match status" value="1"/>
</dbReference>
<keyword evidence="2" id="KW-0963">Cytoplasm</keyword>
<comment type="similarity">
    <text evidence="7">Belongs to the methyltransferase superfamily. RlmI family.</text>
</comment>
<dbReference type="EMBL" id="SPMZ01000027">
    <property type="protein sequence ID" value="NMQ19512.1"/>
    <property type="molecule type" value="Genomic_DNA"/>
</dbReference>
<dbReference type="GO" id="GO:0008168">
    <property type="term" value="F:methyltransferase activity"/>
    <property type="evidence" value="ECO:0007669"/>
    <property type="project" value="UniProtKB-KW"/>
</dbReference>
<evidence type="ECO:0000256" key="4">
    <source>
        <dbReference type="ARBA" id="ARBA00022603"/>
    </source>
</evidence>
<dbReference type="Pfam" id="PF17785">
    <property type="entry name" value="PUA_3"/>
    <property type="match status" value="1"/>
</dbReference>
<dbReference type="CDD" id="cd21153">
    <property type="entry name" value="PUA_RlmI"/>
    <property type="match status" value="1"/>
</dbReference>
<comment type="caution">
    <text evidence="10">The sequence shown here is derived from an EMBL/GenBank/DDBJ whole genome shotgun (WGS) entry which is preliminary data.</text>
</comment>
<dbReference type="GO" id="GO:0032259">
    <property type="term" value="P:methylation"/>
    <property type="evidence" value="ECO:0007669"/>
    <property type="project" value="UniProtKB-KW"/>
</dbReference>
<reference evidence="10 11" key="1">
    <citation type="submission" date="2019-03" db="EMBL/GenBank/DDBJ databases">
        <title>Metabolic reconstructions from genomes of highly enriched 'Candidatus Accumulibacter' and 'Candidatus Competibacter' bioreactor populations.</title>
        <authorList>
            <person name="Annavajhala M.K."/>
            <person name="Welles L."/>
            <person name="Abbas B."/>
            <person name="Sorokin D."/>
            <person name="Park H."/>
            <person name="Van Loosdrecht M."/>
            <person name="Chandran K."/>
        </authorList>
    </citation>
    <scope>NUCLEOTIDE SEQUENCE [LARGE SCALE GENOMIC DNA]</scope>
    <source>
        <strain evidence="10 11">SBR_G</strain>
    </source>
</reference>
<comment type="subcellular location">
    <subcellularLocation>
        <location evidence="1">Cytoplasm</location>
    </subcellularLocation>
</comment>
<keyword evidence="11" id="KW-1185">Reference proteome</keyword>
<dbReference type="Pfam" id="PF10672">
    <property type="entry name" value="Methyltrans_SAM"/>
    <property type="match status" value="1"/>
</dbReference>
<proteinExistence type="inferred from homology"/>
<keyword evidence="4 10" id="KW-0489">Methyltransferase</keyword>
<name>A0ABX1TJE3_9GAMM</name>
<dbReference type="InterPro" id="IPR029063">
    <property type="entry name" value="SAM-dependent_MTases_sf"/>
</dbReference>